<sequence>MPYSHPKESAHAQDARETKERTLGLESQSLLRVGYRPDATTEIERMATALQDISAERQRQMNVEGWTPEHDDTHSDGEMARAAACYAHNPGKMGRASPVAWPWSRAWWKPTNARRDLVKAGALIVAEIERLDRLESSDT</sequence>
<evidence type="ECO:0000313" key="2">
    <source>
        <dbReference type="EMBL" id="MCY0146159.1"/>
    </source>
</evidence>
<proteinExistence type="predicted"/>
<feature type="compositionally biased region" description="Basic and acidic residues" evidence="1">
    <location>
        <begin position="1"/>
        <end position="23"/>
    </location>
</feature>
<comment type="caution">
    <text evidence="2">The sequence shown here is derived from an EMBL/GenBank/DDBJ whole genome shotgun (WGS) entry which is preliminary data.</text>
</comment>
<dbReference type="EMBL" id="JAOVZR010000004">
    <property type="protein sequence ID" value="MCY0150856.1"/>
    <property type="molecule type" value="Genomic_DNA"/>
</dbReference>
<dbReference type="EMBL" id="JAOVZR010000001">
    <property type="protein sequence ID" value="MCY0146159.1"/>
    <property type="molecule type" value="Genomic_DNA"/>
</dbReference>
<protein>
    <submittedName>
        <fullName evidence="2">Uncharacterized protein</fullName>
    </submittedName>
</protein>
<evidence type="ECO:0000313" key="3">
    <source>
        <dbReference type="EMBL" id="MCY0150856.1"/>
    </source>
</evidence>
<feature type="region of interest" description="Disordered" evidence="1">
    <location>
        <begin position="1"/>
        <end position="24"/>
    </location>
</feature>
<gene>
    <name evidence="2" type="ORF">OEG84_00105</name>
    <name evidence="3" type="ORF">OEG84_24950</name>
</gene>
<organism evidence="2 4">
    <name type="scientific">Hoeflea algicola</name>
    <dbReference type="NCBI Taxonomy" id="2983763"/>
    <lineage>
        <taxon>Bacteria</taxon>
        <taxon>Pseudomonadati</taxon>
        <taxon>Pseudomonadota</taxon>
        <taxon>Alphaproteobacteria</taxon>
        <taxon>Hyphomicrobiales</taxon>
        <taxon>Rhizobiaceae</taxon>
        <taxon>Hoeflea</taxon>
    </lineage>
</organism>
<name>A0ABT3Z355_9HYPH</name>
<accession>A0ABT3Z355</accession>
<keyword evidence="4" id="KW-1185">Reference proteome</keyword>
<reference evidence="2" key="1">
    <citation type="submission" date="2022-10" db="EMBL/GenBank/DDBJ databases">
        <title>Hoeflea sp. G2-23, isolated from marine algae.</title>
        <authorList>
            <person name="Kristyanto S."/>
            <person name="Kim J.M."/>
            <person name="Jeon C.O."/>
        </authorList>
    </citation>
    <scope>NUCLEOTIDE SEQUENCE</scope>
    <source>
        <strain evidence="2">G2-23</strain>
    </source>
</reference>
<feature type="region of interest" description="Disordered" evidence="1">
    <location>
        <begin position="56"/>
        <end position="75"/>
    </location>
</feature>
<evidence type="ECO:0000313" key="4">
    <source>
        <dbReference type="Proteomes" id="UP001073227"/>
    </source>
</evidence>
<dbReference type="Proteomes" id="UP001073227">
    <property type="component" value="Unassembled WGS sequence"/>
</dbReference>
<evidence type="ECO:0000256" key="1">
    <source>
        <dbReference type="SAM" id="MobiDB-lite"/>
    </source>
</evidence>
<dbReference type="RefSeq" id="WP_267651852.1">
    <property type="nucleotide sequence ID" value="NZ_JAOVZR010000001.1"/>
</dbReference>